<dbReference type="SUPFAM" id="SSF50729">
    <property type="entry name" value="PH domain-like"/>
    <property type="match status" value="1"/>
</dbReference>
<dbReference type="GO" id="GO:0006897">
    <property type="term" value="P:endocytosis"/>
    <property type="evidence" value="ECO:0007669"/>
    <property type="project" value="UniProtKB-KW"/>
</dbReference>
<feature type="domain" description="NECAP PHear" evidence="5">
    <location>
        <begin position="4"/>
        <end position="125"/>
    </location>
</feature>
<keyword evidence="2" id="KW-0813">Transport</keyword>
<sequence length="125" mass="14137">MSDYERVLLVKKEVFVYRIPPRQSNRGYRAADWNLGEPFWTGRLRVVSKGNDLSIQLEDKVSGSLFANCPVPSFPGIAVESVLDSSRYFVIRLMDTNGRTMFAGIGFAERGDSFDLNVALSDYFK</sequence>
<dbReference type="PANTHER" id="PTHR12847:SF9">
    <property type="entry name" value="NECAP-LIKE PROTEIN CG9132"/>
    <property type="match status" value="1"/>
</dbReference>
<dbReference type="GO" id="GO:0030125">
    <property type="term" value="C:clathrin vesicle coat"/>
    <property type="evidence" value="ECO:0007669"/>
    <property type="project" value="TreeGrafter"/>
</dbReference>
<evidence type="ECO:0000256" key="4">
    <source>
        <dbReference type="ARBA" id="ARBA00022927"/>
    </source>
</evidence>
<keyword evidence="4" id="KW-0653">Protein transport</keyword>
<gene>
    <name evidence="6" type="ORF">PXEA_LOCUS36598</name>
</gene>
<comment type="similarity">
    <text evidence="1">Belongs to the NECAP family.</text>
</comment>
<reference evidence="6" key="1">
    <citation type="submission" date="2018-11" db="EMBL/GenBank/DDBJ databases">
        <authorList>
            <consortium name="Pathogen Informatics"/>
        </authorList>
    </citation>
    <scope>NUCLEOTIDE SEQUENCE</scope>
</reference>
<dbReference type="OrthoDB" id="10265489at2759"/>
<dbReference type="GO" id="GO:0015031">
    <property type="term" value="P:protein transport"/>
    <property type="evidence" value="ECO:0007669"/>
    <property type="project" value="UniProtKB-KW"/>
</dbReference>
<comment type="caution">
    <text evidence="6">The sequence shown here is derived from an EMBL/GenBank/DDBJ whole genome shotgun (WGS) entry which is preliminary data.</text>
</comment>
<name>A0A3S5C901_9PLAT</name>
<evidence type="ECO:0000256" key="3">
    <source>
        <dbReference type="ARBA" id="ARBA00022583"/>
    </source>
</evidence>
<dbReference type="FunFam" id="2.30.29.30:FF:000064">
    <property type="entry name" value="Adaptin ear-binding coat-associated protein 1"/>
    <property type="match status" value="1"/>
</dbReference>
<dbReference type="PANTHER" id="PTHR12847">
    <property type="entry name" value="ATP-BINDING CASSETTE ABC TRANSPORTER-RELATED"/>
    <property type="match status" value="1"/>
</dbReference>
<keyword evidence="3" id="KW-0254">Endocytosis</keyword>
<dbReference type="AlphaFoldDB" id="A0A3S5C901"/>
<dbReference type="InterPro" id="IPR012466">
    <property type="entry name" value="NECAP_PHear"/>
</dbReference>
<organism evidence="6 7">
    <name type="scientific">Protopolystoma xenopodis</name>
    <dbReference type="NCBI Taxonomy" id="117903"/>
    <lineage>
        <taxon>Eukaryota</taxon>
        <taxon>Metazoa</taxon>
        <taxon>Spiralia</taxon>
        <taxon>Lophotrochozoa</taxon>
        <taxon>Platyhelminthes</taxon>
        <taxon>Monogenea</taxon>
        <taxon>Polyopisthocotylea</taxon>
        <taxon>Polystomatidea</taxon>
        <taxon>Polystomatidae</taxon>
        <taxon>Protopolystoma</taxon>
    </lineage>
</organism>
<dbReference type="Proteomes" id="UP000784294">
    <property type="component" value="Unassembled WGS sequence"/>
</dbReference>
<dbReference type="Pfam" id="PF07933">
    <property type="entry name" value="DUF1681"/>
    <property type="match status" value="1"/>
</dbReference>
<evidence type="ECO:0000256" key="1">
    <source>
        <dbReference type="ARBA" id="ARBA00007736"/>
    </source>
</evidence>
<evidence type="ECO:0000256" key="2">
    <source>
        <dbReference type="ARBA" id="ARBA00022448"/>
    </source>
</evidence>
<accession>A0A3S5C901</accession>
<proteinExistence type="inferred from homology"/>
<evidence type="ECO:0000259" key="5">
    <source>
        <dbReference type="Pfam" id="PF07933"/>
    </source>
</evidence>
<evidence type="ECO:0000313" key="6">
    <source>
        <dbReference type="EMBL" id="VEL43158.1"/>
    </source>
</evidence>
<keyword evidence="7" id="KW-1185">Reference proteome</keyword>
<protein>
    <recommendedName>
        <fullName evidence="5">NECAP PHear domain-containing protein</fullName>
    </recommendedName>
</protein>
<dbReference type="CDD" id="cd13228">
    <property type="entry name" value="PHear_NECAP"/>
    <property type="match status" value="1"/>
</dbReference>
<dbReference type="InterPro" id="IPR011993">
    <property type="entry name" value="PH-like_dom_sf"/>
</dbReference>
<dbReference type="Gene3D" id="2.30.29.30">
    <property type="entry name" value="Pleckstrin-homology domain (PH domain)/Phosphotyrosine-binding domain (PTB)"/>
    <property type="match status" value="1"/>
</dbReference>
<evidence type="ECO:0000313" key="7">
    <source>
        <dbReference type="Proteomes" id="UP000784294"/>
    </source>
</evidence>
<dbReference type="EMBL" id="CAAALY010279214">
    <property type="protein sequence ID" value="VEL43158.1"/>
    <property type="molecule type" value="Genomic_DNA"/>
</dbReference>